<comment type="caution">
    <text evidence="1">The sequence shown here is derived from an EMBL/GenBank/DDBJ whole genome shotgun (WGS) entry which is preliminary data.</text>
</comment>
<organism evidence="1">
    <name type="scientific">Tanacetum cinerariifolium</name>
    <name type="common">Dalmatian daisy</name>
    <name type="synonym">Chrysanthemum cinerariifolium</name>
    <dbReference type="NCBI Taxonomy" id="118510"/>
    <lineage>
        <taxon>Eukaryota</taxon>
        <taxon>Viridiplantae</taxon>
        <taxon>Streptophyta</taxon>
        <taxon>Embryophyta</taxon>
        <taxon>Tracheophyta</taxon>
        <taxon>Spermatophyta</taxon>
        <taxon>Magnoliopsida</taxon>
        <taxon>eudicotyledons</taxon>
        <taxon>Gunneridae</taxon>
        <taxon>Pentapetalae</taxon>
        <taxon>asterids</taxon>
        <taxon>campanulids</taxon>
        <taxon>Asterales</taxon>
        <taxon>Asteraceae</taxon>
        <taxon>Asteroideae</taxon>
        <taxon>Anthemideae</taxon>
        <taxon>Anthemidinae</taxon>
        <taxon>Tanacetum</taxon>
    </lineage>
</organism>
<accession>A0A699HEF2</accession>
<dbReference type="Gene3D" id="1.10.510.10">
    <property type="entry name" value="Transferase(Phosphotransferase) domain 1"/>
    <property type="match status" value="1"/>
</dbReference>
<dbReference type="InterPro" id="IPR011009">
    <property type="entry name" value="Kinase-like_dom_sf"/>
</dbReference>
<gene>
    <name evidence="1" type="ORF">Tci_371047</name>
</gene>
<protein>
    <submittedName>
        <fullName evidence="1">Receptor-like cytoplasmic kinase 176</fullName>
    </submittedName>
</protein>
<keyword evidence="1" id="KW-0418">Kinase</keyword>
<proteinExistence type="predicted"/>
<keyword evidence="1" id="KW-0675">Receptor</keyword>
<evidence type="ECO:0000313" key="1">
    <source>
        <dbReference type="EMBL" id="GEX99072.1"/>
    </source>
</evidence>
<reference evidence="1" key="1">
    <citation type="journal article" date="2019" name="Sci. Rep.">
        <title>Draft genome of Tanacetum cinerariifolium, the natural source of mosquito coil.</title>
        <authorList>
            <person name="Yamashiro T."/>
            <person name="Shiraishi A."/>
            <person name="Satake H."/>
            <person name="Nakayama K."/>
        </authorList>
    </citation>
    <scope>NUCLEOTIDE SEQUENCE</scope>
</reference>
<dbReference type="AlphaFoldDB" id="A0A699HEF2"/>
<sequence>MGTVTSPHELGVPMDMLLLNVLTQCNQQEVDSNAGYYVMRWMYDFVITHQIHFPKTIPWTSRHHLVEKDIDRTVEQWHMMWRRCIDKKLPPGEQMPLEFAKSYLKKERWVLKIIDSEINGQYSSDVAIRASELAMKCLLDEPMHRPTAAELVKELEQLQVQKPV</sequence>
<dbReference type="SUPFAM" id="SSF56112">
    <property type="entry name" value="Protein kinase-like (PK-like)"/>
    <property type="match status" value="1"/>
</dbReference>
<name>A0A699HEF2_TANCI</name>
<keyword evidence="1" id="KW-0808">Transferase</keyword>
<dbReference type="EMBL" id="BKCJ010143924">
    <property type="protein sequence ID" value="GEX99072.1"/>
    <property type="molecule type" value="Genomic_DNA"/>
</dbReference>
<dbReference type="GO" id="GO:0016301">
    <property type="term" value="F:kinase activity"/>
    <property type="evidence" value="ECO:0007669"/>
    <property type="project" value="UniProtKB-KW"/>
</dbReference>